<evidence type="ECO:0000313" key="1">
    <source>
        <dbReference type="EMBL" id="CAG1846431.1"/>
    </source>
</evidence>
<dbReference type="EMBL" id="HG996471">
    <property type="protein sequence ID" value="CAG1846431.1"/>
    <property type="molecule type" value="Genomic_DNA"/>
</dbReference>
<accession>A0A8D7F900</accession>
<protein>
    <submittedName>
        <fullName evidence="1">(wild Malaysian banana) hypothetical protein</fullName>
    </submittedName>
</protein>
<reference evidence="1" key="1">
    <citation type="submission" date="2021-03" db="EMBL/GenBank/DDBJ databases">
        <authorList>
            <consortium name="Genoscope - CEA"/>
            <person name="William W."/>
        </authorList>
    </citation>
    <scope>NUCLEOTIDE SEQUENCE</scope>
    <source>
        <strain evidence="1">Doubled-haploid Pahang</strain>
    </source>
</reference>
<dbReference type="AlphaFoldDB" id="A0A8D7F900"/>
<gene>
    <name evidence="1" type="ORF">GSMUA_162260.1</name>
</gene>
<name>A0A8D7F900_MUSAM</name>
<proteinExistence type="predicted"/>
<organism evidence="1">
    <name type="scientific">Musa acuminata subsp. malaccensis</name>
    <name type="common">Wild banana</name>
    <name type="synonym">Musa malaccensis</name>
    <dbReference type="NCBI Taxonomy" id="214687"/>
    <lineage>
        <taxon>Eukaryota</taxon>
        <taxon>Viridiplantae</taxon>
        <taxon>Streptophyta</taxon>
        <taxon>Embryophyta</taxon>
        <taxon>Tracheophyta</taxon>
        <taxon>Spermatophyta</taxon>
        <taxon>Magnoliopsida</taxon>
        <taxon>Liliopsida</taxon>
        <taxon>Zingiberales</taxon>
        <taxon>Musaceae</taxon>
        <taxon>Musa</taxon>
    </lineage>
</organism>
<sequence length="203" mass="21757">MQQETTYQSLISFTGLSITESSGSGSSHGVFHSLGDAVQVNLQIRNEALLRPRRQRVAVERPLQLAPALVAWQRHRSQRRDVAAEPHVVLRHLVAVTPADGVERQQFLRRPEGRIATVVAGRAGAVADAAGLPFGARDHTAVDRREPQVNAAEAGEEGPGFVSLGAGELGGGFAFPPLHLALLHRKSPGKPVQEEFACCLLCA</sequence>